<dbReference type="EMBL" id="JH717856">
    <property type="protein sequence ID" value="EWY79719.1"/>
    <property type="molecule type" value="Genomic_DNA"/>
</dbReference>
<dbReference type="AlphaFoldDB" id="W9HFD3"/>
<evidence type="ECO:0000259" key="1">
    <source>
        <dbReference type="Pfam" id="PF13843"/>
    </source>
</evidence>
<accession>W9HFD3</accession>
<name>W9HFD3_FUSOX</name>
<organism evidence="2 3">
    <name type="scientific">Fusarium oxysporum NRRL 32931</name>
    <dbReference type="NCBI Taxonomy" id="660029"/>
    <lineage>
        <taxon>Eukaryota</taxon>
        <taxon>Fungi</taxon>
        <taxon>Dikarya</taxon>
        <taxon>Ascomycota</taxon>
        <taxon>Pezizomycotina</taxon>
        <taxon>Sordariomycetes</taxon>
        <taxon>Hypocreomycetidae</taxon>
        <taxon>Hypocreales</taxon>
        <taxon>Nectriaceae</taxon>
        <taxon>Fusarium</taxon>
        <taxon>Fusarium oxysporum species complex</taxon>
    </lineage>
</organism>
<dbReference type="InterPro" id="IPR029526">
    <property type="entry name" value="PGBD"/>
</dbReference>
<reference evidence="2 3" key="1">
    <citation type="submission" date="2011-06" db="EMBL/GenBank/DDBJ databases">
        <title>The Genome Sequence of Fusarium oxysporum FOSC 3-a.</title>
        <authorList>
            <consortium name="The Broad Institute Genome Sequencing Platform"/>
            <person name="Ma L.-J."/>
            <person name="Gale L.R."/>
            <person name="Schwartz D.C."/>
            <person name="Zhou S."/>
            <person name="Corby-Kistler H."/>
            <person name="Young S.K."/>
            <person name="Zeng Q."/>
            <person name="Gargeya S."/>
            <person name="Fitzgerald M."/>
            <person name="Haas B."/>
            <person name="Abouelleil A."/>
            <person name="Alvarado L."/>
            <person name="Arachchi H.M."/>
            <person name="Berlin A."/>
            <person name="Brown A."/>
            <person name="Chapman S.B."/>
            <person name="Chen Z."/>
            <person name="Dunbar C."/>
            <person name="Freedman E."/>
            <person name="Gearin G."/>
            <person name="Gellesch M."/>
            <person name="Goldberg J."/>
            <person name="Griggs A."/>
            <person name="Gujja S."/>
            <person name="Heiman D."/>
            <person name="Howarth C."/>
            <person name="Larson L."/>
            <person name="Lui A."/>
            <person name="MacDonald P.J.P."/>
            <person name="Mehta T."/>
            <person name="Montmayeur A."/>
            <person name="Murphy C."/>
            <person name="Neiman D."/>
            <person name="Pearson M."/>
            <person name="Priest M."/>
            <person name="Roberts A."/>
            <person name="Saif S."/>
            <person name="Shea T."/>
            <person name="Shenoy N."/>
            <person name="Sisk P."/>
            <person name="Stolte C."/>
            <person name="Sykes S."/>
            <person name="Wortman J."/>
            <person name="Nusbaum C."/>
            <person name="Birren B."/>
        </authorList>
    </citation>
    <scope>NUCLEOTIDE SEQUENCE [LARGE SCALE GENOMIC DNA]</scope>
    <source>
        <strain evidence="3">FOSC 3-a</strain>
    </source>
</reference>
<dbReference type="Proteomes" id="UP000030753">
    <property type="component" value="Unassembled WGS sequence"/>
</dbReference>
<evidence type="ECO:0000313" key="2">
    <source>
        <dbReference type="EMBL" id="EWY79719.1"/>
    </source>
</evidence>
<protein>
    <recommendedName>
        <fullName evidence="1">PiggyBac transposable element-derived protein domain-containing protein</fullName>
    </recommendedName>
</protein>
<evidence type="ECO:0000313" key="3">
    <source>
        <dbReference type="Proteomes" id="UP000030753"/>
    </source>
</evidence>
<gene>
    <name evidence="2" type="ORF">FOYG_17114</name>
</gene>
<dbReference type="OrthoDB" id="5149157at2759"/>
<proteinExistence type="predicted"/>
<dbReference type="HOGENOM" id="CLU_163497_0_0_1"/>
<sequence length="124" mass="13471">MKTIVALSNTQSVVIYLCNMLPKATYNVSTDNLFSSPNLFRAFRKAGHGVIGIARLNCGISKELKEAKGSDKAGAGPLQYNQVRAVPTVNGLKNNSLVLFLSSMHTGADKEYTKKRRKPANKDA</sequence>
<dbReference type="Pfam" id="PF13843">
    <property type="entry name" value="DDE_Tnp_1_7"/>
    <property type="match status" value="1"/>
</dbReference>
<feature type="domain" description="PiggyBac transposable element-derived protein" evidence="1">
    <location>
        <begin position="8"/>
        <end position="116"/>
    </location>
</feature>